<dbReference type="RefSeq" id="WP_406785544.1">
    <property type="nucleotide sequence ID" value="NZ_JBJIAA010000001.1"/>
</dbReference>
<proteinExistence type="predicted"/>
<dbReference type="Proteomes" id="UP001623592">
    <property type="component" value="Unassembled WGS sequence"/>
</dbReference>
<gene>
    <name evidence="1" type="ORF">ACJDT4_00400</name>
</gene>
<comment type="caution">
    <text evidence="1">The sequence shown here is derived from an EMBL/GenBank/DDBJ whole genome shotgun (WGS) entry which is preliminary data.</text>
</comment>
<organism evidence="1 2">
    <name type="scientific">Clostridium neuense</name>
    <dbReference type="NCBI Taxonomy" id="1728934"/>
    <lineage>
        <taxon>Bacteria</taxon>
        <taxon>Bacillati</taxon>
        <taxon>Bacillota</taxon>
        <taxon>Clostridia</taxon>
        <taxon>Eubacteriales</taxon>
        <taxon>Clostridiaceae</taxon>
        <taxon>Clostridium</taxon>
    </lineage>
</organism>
<dbReference type="EMBL" id="JBJIAA010000001">
    <property type="protein sequence ID" value="MFL0248865.1"/>
    <property type="molecule type" value="Genomic_DNA"/>
</dbReference>
<evidence type="ECO:0000313" key="2">
    <source>
        <dbReference type="Proteomes" id="UP001623592"/>
    </source>
</evidence>
<dbReference type="InterPro" id="IPR049254">
    <property type="entry name" value="Phage_tail_terminator"/>
</dbReference>
<keyword evidence="2" id="KW-1185">Reference proteome</keyword>
<sequence>MATYNEIRNAFKTLITENYKDIPIYDESIQQGFKEPAFFMQLIPINGQKENKNSKSRLIMVDIQYFPKDNSPEDAFDTADNLENIFKTSIDVNGRSLRIDYTQYETEYDGTGIVLHFEVFINYFELIREEPTGQTASEVIVKGV</sequence>
<protein>
    <submittedName>
        <fullName evidence="1">DUF6838 family protein</fullName>
    </submittedName>
</protein>
<reference evidence="1 2" key="1">
    <citation type="submission" date="2024-11" db="EMBL/GenBank/DDBJ databases">
        <authorList>
            <person name="Heng Y.C."/>
            <person name="Lim A.C.H."/>
            <person name="Lee J.K.Y."/>
            <person name="Kittelmann S."/>
        </authorList>
    </citation>
    <scope>NUCLEOTIDE SEQUENCE [LARGE SCALE GENOMIC DNA]</scope>
    <source>
        <strain evidence="1 2">WILCCON 0114</strain>
    </source>
</reference>
<accession>A0ABW8TAB6</accession>
<dbReference type="Pfam" id="PF20765">
    <property type="entry name" value="Phage_tail_terminator_8"/>
    <property type="match status" value="1"/>
</dbReference>
<evidence type="ECO:0000313" key="1">
    <source>
        <dbReference type="EMBL" id="MFL0248865.1"/>
    </source>
</evidence>
<name>A0ABW8TAB6_9CLOT</name>